<dbReference type="InterPro" id="IPR013517">
    <property type="entry name" value="FG-GAP"/>
</dbReference>
<dbReference type="EMBL" id="BAABKB010000002">
    <property type="protein sequence ID" value="GAA4998745.1"/>
    <property type="molecule type" value="Genomic_DNA"/>
</dbReference>
<dbReference type="Proteomes" id="UP001501759">
    <property type="component" value="Unassembled WGS sequence"/>
</dbReference>
<keyword evidence="1 5" id="KW-0732">Signal</keyword>
<comment type="caution">
    <text evidence="6">The sequence shown here is derived from an EMBL/GenBank/DDBJ whole genome shotgun (WGS) entry which is preliminary data.</text>
</comment>
<accession>A0ABP9IIF3</accession>
<gene>
    <name evidence="6" type="ORF">GCM10023335_10690</name>
</gene>
<reference evidence="7" key="1">
    <citation type="journal article" date="2019" name="Int. J. Syst. Evol. Microbiol.">
        <title>The Global Catalogue of Microorganisms (GCM) 10K type strain sequencing project: providing services to taxonomists for standard genome sequencing and annotation.</title>
        <authorList>
            <consortium name="The Broad Institute Genomics Platform"/>
            <consortium name="The Broad Institute Genome Sequencing Center for Infectious Disease"/>
            <person name="Wu L."/>
            <person name="Ma J."/>
        </authorList>
    </citation>
    <scope>NUCLEOTIDE SEQUENCE [LARGE SCALE GENOMIC DNA]</scope>
    <source>
        <strain evidence="7">JCM 18409</strain>
    </source>
</reference>
<evidence type="ECO:0000256" key="1">
    <source>
        <dbReference type="ARBA" id="ARBA00022729"/>
    </source>
</evidence>
<organism evidence="6 7">
    <name type="scientific">Streptomyces siamensis</name>
    <dbReference type="NCBI Taxonomy" id="1274986"/>
    <lineage>
        <taxon>Bacteria</taxon>
        <taxon>Bacillati</taxon>
        <taxon>Actinomycetota</taxon>
        <taxon>Actinomycetes</taxon>
        <taxon>Kitasatosporales</taxon>
        <taxon>Streptomycetaceae</taxon>
        <taxon>Streptomyces</taxon>
    </lineage>
</organism>
<evidence type="ECO:0000256" key="5">
    <source>
        <dbReference type="SAM" id="SignalP"/>
    </source>
</evidence>
<sequence>MSPHTHRRSFLSRRRRVVLGAAVAVAAGALVVPTVNAATTPASSATPSAKRLHDDYNGDGYPDLAVGAPGTTADGHAKAGAISVVYGAAGGLSTSRKQVLTWPARWNSVNTLTAYGTQLQSADLDEDGYADLLSSVAMKHFDGYSGKVVVVNWGGPKGLSTEPTMLTGMPDAMHMRGFTVADVDGDKHPDLVRLGVDATSTDPQGQHGAESVTADGAVRHGPFTRDRLGTRTTYFDITPGEFEIADIVTSADVNGDGIADIAVSTHSTEESDSRGVALLTGGADGFTNKGLLKDTTGRLIGGEDLAIGDLNKDGYGDIVVGHSFDNYDSDVELPTKGGALGVVYGGPGGLSTTRKPVWINQDTAGVPGAGEHGDGMGTGLSIGDTDGDGYLDVATGLPNEDLGSLTDAGSVLVLRGSAKGLTGTGAKVFTQDTAGVPGTAEKQDRFGTETALLDANGDKKDGLIIGDADENAGNGSVWILSATATGITASGASSFGGATLGLPATGSRFGQSLND</sequence>
<dbReference type="RefSeq" id="WP_345641907.1">
    <property type="nucleotide sequence ID" value="NZ_BAABKB010000002.1"/>
</dbReference>
<feature type="chain" id="PRO_5045868912" evidence="5">
    <location>
        <begin position="38"/>
        <end position="515"/>
    </location>
</feature>
<evidence type="ECO:0000256" key="4">
    <source>
        <dbReference type="ARBA" id="ARBA00023180"/>
    </source>
</evidence>
<dbReference type="PANTHER" id="PTHR23221:SF7">
    <property type="entry name" value="PHOSPHATIDYLINOSITOL-GLYCAN-SPECIFIC PHOSPHOLIPASE D"/>
    <property type="match status" value="1"/>
</dbReference>
<keyword evidence="4" id="KW-0325">Glycoprotein</keyword>
<dbReference type="InterPro" id="IPR028994">
    <property type="entry name" value="Integrin_alpha_N"/>
</dbReference>
<dbReference type="SMART" id="SM00191">
    <property type="entry name" value="Int_alpha"/>
    <property type="match status" value="5"/>
</dbReference>
<keyword evidence="3" id="KW-0378">Hydrolase</keyword>
<dbReference type="GO" id="GO:0007229">
    <property type="term" value="P:integrin-mediated signaling pathway"/>
    <property type="evidence" value="ECO:0007669"/>
    <property type="project" value="UniProtKB-KW"/>
</dbReference>
<evidence type="ECO:0000256" key="2">
    <source>
        <dbReference type="ARBA" id="ARBA00022737"/>
    </source>
</evidence>
<keyword evidence="6" id="KW-0401">Integrin</keyword>
<keyword evidence="7" id="KW-1185">Reference proteome</keyword>
<evidence type="ECO:0000313" key="6">
    <source>
        <dbReference type="EMBL" id="GAA4998745.1"/>
    </source>
</evidence>
<protein>
    <submittedName>
        <fullName evidence="6">Integrin alpha</fullName>
    </submittedName>
</protein>
<name>A0ABP9IIF3_9ACTN</name>
<dbReference type="SUPFAM" id="SSF69318">
    <property type="entry name" value="Integrin alpha N-terminal domain"/>
    <property type="match status" value="1"/>
</dbReference>
<keyword evidence="2" id="KW-0677">Repeat</keyword>
<dbReference type="Pfam" id="PF01839">
    <property type="entry name" value="FG-GAP"/>
    <property type="match status" value="2"/>
</dbReference>
<dbReference type="PANTHER" id="PTHR23221">
    <property type="entry name" value="GLYCOSYLPHOSPHATIDYLINOSITOL PHOSPHOLIPASE D"/>
    <property type="match status" value="1"/>
</dbReference>
<evidence type="ECO:0000256" key="3">
    <source>
        <dbReference type="ARBA" id="ARBA00022801"/>
    </source>
</evidence>
<dbReference type="Pfam" id="PF13517">
    <property type="entry name" value="FG-GAP_3"/>
    <property type="match status" value="2"/>
</dbReference>
<dbReference type="InterPro" id="IPR013519">
    <property type="entry name" value="Int_alpha_beta-p"/>
</dbReference>
<dbReference type="Gene3D" id="2.130.10.130">
    <property type="entry name" value="Integrin alpha, N-terminal"/>
    <property type="match status" value="3"/>
</dbReference>
<evidence type="ECO:0000313" key="7">
    <source>
        <dbReference type="Proteomes" id="UP001501759"/>
    </source>
</evidence>
<feature type="signal peptide" evidence="5">
    <location>
        <begin position="1"/>
        <end position="37"/>
    </location>
</feature>
<proteinExistence type="predicted"/>